<feature type="repeat" description="TPR" evidence="1">
    <location>
        <begin position="289"/>
        <end position="322"/>
    </location>
</feature>
<protein>
    <submittedName>
        <fullName evidence="3">Uncharacterized protein</fullName>
    </submittedName>
</protein>
<dbReference type="Proteomes" id="UP000249248">
    <property type="component" value="Unassembled WGS sequence"/>
</dbReference>
<feature type="signal peptide" evidence="2">
    <location>
        <begin position="1"/>
        <end position="27"/>
    </location>
</feature>
<reference evidence="3 4" key="1">
    <citation type="submission" date="2018-06" db="EMBL/GenBank/DDBJ databases">
        <title>The draft genome sequence of Crocinitomix sp. SM1701.</title>
        <authorList>
            <person name="Zhang X."/>
        </authorList>
    </citation>
    <scope>NUCLEOTIDE SEQUENCE [LARGE SCALE GENOMIC DNA]</scope>
    <source>
        <strain evidence="3 4">SM1701</strain>
    </source>
</reference>
<evidence type="ECO:0000256" key="2">
    <source>
        <dbReference type="SAM" id="SignalP"/>
    </source>
</evidence>
<dbReference type="PROSITE" id="PS50005">
    <property type="entry name" value="TPR"/>
    <property type="match status" value="1"/>
</dbReference>
<organism evidence="3 4">
    <name type="scientific">Putridiphycobacter roseus</name>
    <dbReference type="NCBI Taxonomy" id="2219161"/>
    <lineage>
        <taxon>Bacteria</taxon>
        <taxon>Pseudomonadati</taxon>
        <taxon>Bacteroidota</taxon>
        <taxon>Flavobacteriia</taxon>
        <taxon>Flavobacteriales</taxon>
        <taxon>Crocinitomicaceae</taxon>
        <taxon>Putridiphycobacter</taxon>
    </lineage>
</organism>
<sequence length="441" mass="49801">MIKTNKMKLKNLLLVIFISVLGANSIAQERVLSEDCKKYLSLMGTYGEQEMWRDAANFFVKAYTACGEEKLDHTDWNNARAIYTSMLKIDTTSTRQIELKDTIYWCYETELKHLKTADLTAEYAAKLVKNQAKDLAKIDKLFAESVHELKERLSINEMIYYFYHLVGNYNRTKGEEKEVARNFAIEEYLKLSDYIGIAKNKYAADNNQKGVDGYNRAQGYLDNYFTQLAKDCEMLVEVLAKKVNTLPKEKDEKLAKIQGYLSILEKRGCDQTELYGQLADSAISISPTADAYYAQGNYFKKRNEDRKAQNYFEKAVELEGEAGENLNKYMLSLAATQLSNKSYKAAFNTAKKVNGEEKGKAMIVCAGAIGALANSCGDTTFDRKANYWLADDYMKKASALGEDYSSRYANGAPGTTEFFEAGKKAGDSVYLSCWGESTTVR</sequence>
<dbReference type="EMBL" id="QKSB01000001">
    <property type="protein sequence ID" value="PZE18696.1"/>
    <property type="molecule type" value="Genomic_DNA"/>
</dbReference>
<dbReference type="InterPro" id="IPR011990">
    <property type="entry name" value="TPR-like_helical_dom_sf"/>
</dbReference>
<evidence type="ECO:0000313" key="4">
    <source>
        <dbReference type="Proteomes" id="UP000249248"/>
    </source>
</evidence>
<keyword evidence="1" id="KW-0802">TPR repeat</keyword>
<keyword evidence="4" id="KW-1185">Reference proteome</keyword>
<proteinExistence type="predicted"/>
<evidence type="ECO:0000256" key="1">
    <source>
        <dbReference type="PROSITE-ProRule" id="PRU00339"/>
    </source>
</evidence>
<comment type="caution">
    <text evidence="3">The sequence shown here is derived from an EMBL/GenBank/DDBJ whole genome shotgun (WGS) entry which is preliminary data.</text>
</comment>
<gene>
    <name evidence="3" type="ORF">DNU06_02385</name>
</gene>
<feature type="chain" id="PRO_5016142749" evidence="2">
    <location>
        <begin position="28"/>
        <end position="441"/>
    </location>
</feature>
<keyword evidence="2" id="KW-0732">Signal</keyword>
<evidence type="ECO:0000313" key="3">
    <source>
        <dbReference type="EMBL" id="PZE18696.1"/>
    </source>
</evidence>
<dbReference type="AlphaFoldDB" id="A0A2W1NLH9"/>
<dbReference type="Gene3D" id="1.25.40.10">
    <property type="entry name" value="Tetratricopeptide repeat domain"/>
    <property type="match status" value="1"/>
</dbReference>
<accession>A0A2W1NLH9</accession>
<dbReference type="InterPro" id="IPR019734">
    <property type="entry name" value="TPR_rpt"/>
</dbReference>
<name>A0A2W1NLH9_9FLAO</name>